<accession>A0A318IJS9</accession>
<dbReference type="EMBL" id="QJKB01000038">
    <property type="protein sequence ID" value="PXX33085.1"/>
    <property type="molecule type" value="Genomic_DNA"/>
</dbReference>
<keyword evidence="2" id="KW-1185">Reference proteome</keyword>
<proteinExistence type="predicted"/>
<evidence type="ECO:0000313" key="1">
    <source>
        <dbReference type="EMBL" id="PXX33085.1"/>
    </source>
</evidence>
<evidence type="ECO:0000313" key="2">
    <source>
        <dbReference type="Proteomes" id="UP000247792"/>
    </source>
</evidence>
<dbReference type="Proteomes" id="UP000247792">
    <property type="component" value="Unassembled WGS sequence"/>
</dbReference>
<sequence>MSTVLWIILENDPDDFAPDDLAFLYDSMDALDEKCASLDTTALTEFVDFSDLELNVSEDDMDEDEAEQWLADNAKWVNPAELLATLRVLEQALAEADDDQDLIEDLRYCIERCETAEQDAVRVRLIAVM</sequence>
<dbReference type="AlphaFoldDB" id="A0A318IJS9"/>
<organism evidence="1 2">
    <name type="scientific">Undibacterium pigrum</name>
    <dbReference type="NCBI Taxonomy" id="401470"/>
    <lineage>
        <taxon>Bacteria</taxon>
        <taxon>Pseudomonadati</taxon>
        <taxon>Pseudomonadota</taxon>
        <taxon>Betaproteobacteria</taxon>
        <taxon>Burkholderiales</taxon>
        <taxon>Oxalobacteraceae</taxon>
        <taxon>Undibacterium</taxon>
    </lineage>
</organism>
<name>A0A318IJS9_9BURK</name>
<protein>
    <submittedName>
        <fullName evidence="1">Uncharacterized protein</fullName>
    </submittedName>
</protein>
<comment type="caution">
    <text evidence="1">The sequence shown here is derived from an EMBL/GenBank/DDBJ whole genome shotgun (WGS) entry which is preliminary data.</text>
</comment>
<dbReference type="RefSeq" id="WP_110258533.1">
    <property type="nucleotide sequence ID" value="NZ_QJKB01000038.1"/>
</dbReference>
<gene>
    <name evidence="1" type="ORF">DFR42_1381</name>
</gene>
<dbReference type="OrthoDB" id="9934400at2"/>
<reference evidence="1 2" key="1">
    <citation type="submission" date="2018-05" db="EMBL/GenBank/DDBJ databases">
        <title>Genomic Encyclopedia of Type Strains, Phase IV (KMG-IV): sequencing the most valuable type-strain genomes for metagenomic binning, comparative biology and taxonomic classification.</title>
        <authorList>
            <person name="Goeker M."/>
        </authorList>
    </citation>
    <scope>NUCLEOTIDE SEQUENCE [LARGE SCALE GENOMIC DNA]</scope>
    <source>
        <strain evidence="1 2">DSM 19792</strain>
    </source>
</reference>